<evidence type="ECO:0000256" key="2">
    <source>
        <dbReference type="PROSITE-ProRule" id="PRU00335"/>
    </source>
</evidence>
<dbReference type="InterPro" id="IPR009057">
    <property type="entry name" value="Homeodomain-like_sf"/>
</dbReference>
<accession>A0ABX6YNG3</accession>
<evidence type="ECO:0000313" key="5">
    <source>
        <dbReference type="Proteomes" id="UP000662814"/>
    </source>
</evidence>
<dbReference type="PRINTS" id="PR00455">
    <property type="entry name" value="HTHTETR"/>
</dbReference>
<feature type="domain" description="HTH tetR-type" evidence="3">
    <location>
        <begin position="15"/>
        <end position="74"/>
    </location>
</feature>
<reference evidence="4 5" key="1">
    <citation type="submission" date="2020-12" db="EMBL/GenBank/DDBJ databases">
        <title>Microbacterium sp. HY060.</title>
        <authorList>
            <person name="Zhou J."/>
        </authorList>
    </citation>
    <scope>NUCLEOTIDE SEQUENCE [LARGE SCALE GENOMIC DNA]</scope>
    <source>
        <strain evidence="4 5">HY60</strain>
    </source>
</reference>
<dbReference type="Proteomes" id="UP000662814">
    <property type="component" value="Chromosome"/>
</dbReference>
<gene>
    <name evidence="4" type="ORF">HCR76_15535</name>
</gene>
<dbReference type="EMBL" id="CP061169">
    <property type="protein sequence ID" value="QPZ40388.1"/>
    <property type="molecule type" value="Genomic_DNA"/>
</dbReference>
<organism evidence="4 5">
    <name type="scientific">Paramicrobacterium chengjingii</name>
    <dbReference type="NCBI Taxonomy" id="2769067"/>
    <lineage>
        <taxon>Bacteria</taxon>
        <taxon>Bacillati</taxon>
        <taxon>Actinomycetota</taxon>
        <taxon>Actinomycetes</taxon>
        <taxon>Micrococcales</taxon>
        <taxon>Microbacteriaceae</taxon>
        <taxon>Paramicrobacterium</taxon>
    </lineage>
</organism>
<dbReference type="InterPro" id="IPR001647">
    <property type="entry name" value="HTH_TetR"/>
</dbReference>
<keyword evidence="5" id="KW-1185">Reference proteome</keyword>
<feature type="DNA-binding region" description="H-T-H motif" evidence="2">
    <location>
        <begin position="37"/>
        <end position="56"/>
    </location>
</feature>
<evidence type="ECO:0000259" key="3">
    <source>
        <dbReference type="PROSITE" id="PS50977"/>
    </source>
</evidence>
<dbReference type="Gene3D" id="1.10.357.10">
    <property type="entry name" value="Tetracycline Repressor, domain 2"/>
    <property type="match status" value="1"/>
</dbReference>
<keyword evidence="1 2" id="KW-0238">DNA-binding</keyword>
<dbReference type="SUPFAM" id="SSF46689">
    <property type="entry name" value="Homeodomain-like"/>
    <property type="match status" value="1"/>
</dbReference>
<dbReference type="Pfam" id="PF00440">
    <property type="entry name" value="TetR_N"/>
    <property type="match status" value="1"/>
</dbReference>
<name>A0ABX6YNG3_9MICO</name>
<protein>
    <submittedName>
        <fullName evidence="4">TetR/AcrR family transcriptional regulator</fullName>
    </submittedName>
</protein>
<dbReference type="PROSITE" id="PS50977">
    <property type="entry name" value="HTH_TETR_2"/>
    <property type="match status" value="1"/>
</dbReference>
<sequence>MIQTRTGVKVRSDTERNRHRLIKSAARLVASRGHEVRMTDVAEKAEVSTATAYRHFASVDELLQQFRYDVGLKLLEFSKKQTTTGADLLGAICSEWIRLVVKHGRAMVITRSREGYLARLRSDAPYLTVQADALGPAVSSAAVALEIDDPGDEGLFLWNILFDPREIFDLLETVGLSQSEAADRLFQTYCGALRGWSESKRAHSTSAS</sequence>
<evidence type="ECO:0000313" key="4">
    <source>
        <dbReference type="EMBL" id="QPZ40388.1"/>
    </source>
</evidence>
<proteinExistence type="predicted"/>
<evidence type="ECO:0000256" key="1">
    <source>
        <dbReference type="ARBA" id="ARBA00023125"/>
    </source>
</evidence>